<protein>
    <submittedName>
        <fullName evidence="2">Uncharacterized protein</fullName>
    </submittedName>
</protein>
<organism evidence="2 3">
    <name type="scientific">Rubroshorea leprosula</name>
    <dbReference type="NCBI Taxonomy" id="152421"/>
    <lineage>
        <taxon>Eukaryota</taxon>
        <taxon>Viridiplantae</taxon>
        <taxon>Streptophyta</taxon>
        <taxon>Embryophyta</taxon>
        <taxon>Tracheophyta</taxon>
        <taxon>Spermatophyta</taxon>
        <taxon>Magnoliopsida</taxon>
        <taxon>eudicotyledons</taxon>
        <taxon>Gunneridae</taxon>
        <taxon>Pentapetalae</taxon>
        <taxon>rosids</taxon>
        <taxon>malvids</taxon>
        <taxon>Malvales</taxon>
        <taxon>Dipterocarpaceae</taxon>
        <taxon>Rubroshorea</taxon>
    </lineage>
</organism>
<evidence type="ECO:0000313" key="1">
    <source>
        <dbReference type="EMBL" id="GKV46436.1"/>
    </source>
</evidence>
<proteinExistence type="predicted"/>
<comment type="caution">
    <text evidence="2">The sequence shown here is derived from an EMBL/GenBank/DDBJ whole genome shotgun (WGS) entry which is preliminary data.</text>
</comment>
<keyword evidence="3" id="KW-1185">Reference proteome</keyword>
<sequence length="68" mass="7873">MASIVWQQQADGFDSNRPVVQWREWDLRWFDGCKGENKGRQKVSTGKGKGRIVEGWQWNGRHSNGRVA</sequence>
<dbReference type="Proteomes" id="UP001054252">
    <property type="component" value="Unassembled WGS sequence"/>
</dbReference>
<dbReference type="AlphaFoldDB" id="A0AAV5MD88"/>
<dbReference type="EMBL" id="BPVZ01000208">
    <property type="protein sequence ID" value="GKV46436.1"/>
    <property type="molecule type" value="Genomic_DNA"/>
</dbReference>
<gene>
    <name evidence="1" type="ORF">SLEP1_g53420</name>
    <name evidence="2" type="ORF">SLEP1_g53421</name>
</gene>
<reference evidence="2 3" key="1">
    <citation type="journal article" date="2021" name="Commun. Biol.">
        <title>The genome of Shorea leprosula (Dipterocarpaceae) highlights the ecological relevance of drought in aseasonal tropical rainforests.</title>
        <authorList>
            <person name="Ng K.K.S."/>
            <person name="Kobayashi M.J."/>
            <person name="Fawcett J.A."/>
            <person name="Hatakeyama M."/>
            <person name="Paape T."/>
            <person name="Ng C.H."/>
            <person name="Ang C.C."/>
            <person name="Tnah L.H."/>
            <person name="Lee C.T."/>
            <person name="Nishiyama T."/>
            <person name="Sese J."/>
            <person name="O'Brien M.J."/>
            <person name="Copetti D."/>
            <person name="Mohd Noor M.I."/>
            <person name="Ong R.C."/>
            <person name="Putra M."/>
            <person name="Sireger I.Z."/>
            <person name="Indrioko S."/>
            <person name="Kosugi Y."/>
            <person name="Izuno A."/>
            <person name="Isagi Y."/>
            <person name="Lee S.L."/>
            <person name="Shimizu K.K."/>
        </authorList>
    </citation>
    <scope>NUCLEOTIDE SEQUENCE [LARGE SCALE GENOMIC DNA]</scope>
    <source>
        <strain evidence="2">214</strain>
    </source>
</reference>
<evidence type="ECO:0000313" key="2">
    <source>
        <dbReference type="EMBL" id="GKV46437.1"/>
    </source>
</evidence>
<dbReference type="EMBL" id="BPVZ01000208">
    <property type="protein sequence ID" value="GKV46437.1"/>
    <property type="molecule type" value="Genomic_DNA"/>
</dbReference>
<evidence type="ECO:0000313" key="3">
    <source>
        <dbReference type="Proteomes" id="UP001054252"/>
    </source>
</evidence>
<accession>A0AAV5MD88</accession>
<name>A0AAV5MD88_9ROSI</name>